<organism evidence="1 2">
    <name type="scientific">Psychromarinibacter sediminicola</name>
    <dbReference type="NCBI Taxonomy" id="3033385"/>
    <lineage>
        <taxon>Bacteria</taxon>
        <taxon>Pseudomonadati</taxon>
        <taxon>Pseudomonadota</taxon>
        <taxon>Alphaproteobacteria</taxon>
        <taxon>Rhodobacterales</taxon>
        <taxon>Paracoccaceae</taxon>
        <taxon>Psychromarinibacter</taxon>
    </lineage>
</organism>
<evidence type="ECO:0000313" key="1">
    <source>
        <dbReference type="EMBL" id="MDF0600837.1"/>
    </source>
</evidence>
<dbReference type="Proteomes" id="UP001220964">
    <property type="component" value="Unassembled WGS sequence"/>
</dbReference>
<gene>
    <name evidence="1" type="ORF">P1J78_08850</name>
</gene>
<protein>
    <submittedName>
        <fullName evidence="1">Uncharacterized protein</fullName>
    </submittedName>
</protein>
<dbReference type="AlphaFoldDB" id="A0AAE3NRN8"/>
<comment type="caution">
    <text evidence="1">The sequence shown here is derived from an EMBL/GenBank/DDBJ whole genome shotgun (WGS) entry which is preliminary data.</text>
</comment>
<reference evidence="1" key="1">
    <citation type="submission" date="2023-03" db="EMBL/GenBank/DDBJ databases">
        <title>Multiphase analysis and comparison of six strains from genera Psychromarinibacter, Lutimaribacter, and Maritimibacter, including a novel species: Psychromarinibacter sediminicola sp. nov.</title>
        <authorList>
            <person name="Wang Y.-H."/>
            <person name="Ye M.-Q."/>
            <person name="Du Z.-J."/>
        </authorList>
    </citation>
    <scope>NUCLEOTIDE SEQUENCE</scope>
    <source>
        <strain evidence="1">C21-152</strain>
    </source>
</reference>
<proteinExistence type="predicted"/>
<evidence type="ECO:0000313" key="2">
    <source>
        <dbReference type="Proteomes" id="UP001220964"/>
    </source>
</evidence>
<dbReference type="RefSeq" id="WP_275566978.1">
    <property type="nucleotide sequence ID" value="NZ_JARGYC010000018.1"/>
</dbReference>
<sequence length="72" mass="7971">MKDNTLAKGAPLGLARRINDLTASELHEFVQARLYERELHLIVRQLNDAVLSRVPDQSSAARAALSRLGFAD</sequence>
<keyword evidence="2" id="KW-1185">Reference proteome</keyword>
<dbReference type="EMBL" id="JARGYC010000018">
    <property type="protein sequence ID" value="MDF0600837.1"/>
    <property type="molecule type" value="Genomic_DNA"/>
</dbReference>
<name>A0AAE3NRN8_9RHOB</name>
<accession>A0AAE3NRN8</accession>